<proteinExistence type="predicted"/>
<evidence type="ECO:0000256" key="1">
    <source>
        <dbReference type="SAM" id="MobiDB-lite"/>
    </source>
</evidence>
<dbReference type="EMBL" id="QPFP01000013">
    <property type="protein sequence ID" value="TEB33060.1"/>
    <property type="molecule type" value="Genomic_DNA"/>
</dbReference>
<feature type="compositionally biased region" description="Low complexity" evidence="1">
    <location>
        <begin position="417"/>
        <end position="437"/>
    </location>
</feature>
<evidence type="ECO:0000313" key="2">
    <source>
        <dbReference type="EMBL" id="TEB33060.1"/>
    </source>
</evidence>
<feature type="region of interest" description="Disordered" evidence="1">
    <location>
        <begin position="13"/>
        <end position="64"/>
    </location>
</feature>
<feature type="compositionally biased region" description="Acidic residues" evidence="1">
    <location>
        <begin position="521"/>
        <end position="537"/>
    </location>
</feature>
<organism evidence="2 3">
    <name type="scientific">Coprinellus micaceus</name>
    <name type="common">Glistening ink-cap mushroom</name>
    <name type="synonym">Coprinus micaceus</name>
    <dbReference type="NCBI Taxonomy" id="71717"/>
    <lineage>
        <taxon>Eukaryota</taxon>
        <taxon>Fungi</taxon>
        <taxon>Dikarya</taxon>
        <taxon>Basidiomycota</taxon>
        <taxon>Agaricomycotina</taxon>
        <taxon>Agaricomycetes</taxon>
        <taxon>Agaricomycetidae</taxon>
        <taxon>Agaricales</taxon>
        <taxon>Agaricineae</taxon>
        <taxon>Psathyrellaceae</taxon>
        <taxon>Coprinellus</taxon>
    </lineage>
</organism>
<feature type="compositionally biased region" description="Basic and acidic residues" evidence="1">
    <location>
        <begin position="404"/>
        <end position="413"/>
    </location>
</feature>
<feature type="compositionally biased region" description="Low complexity" evidence="1">
    <location>
        <begin position="445"/>
        <end position="469"/>
    </location>
</feature>
<comment type="caution">
    <text evidence="2">The sequence shown here is derived from an EMBL/GenBank/DDBJ whole genome shotgun (WGS) entry which is preliminary data.</text>
</comment>
<feature type="region of interest" description="Disordered" evidence="1">
    <location>
        <begin position="590"/>
        <end position="615"/>
    </location>
</feature>
<reference evidence="2 3" key="1">
    <citation type="journal article" date="2019" name="Nat. Ecol. Evol.">
        <title>Megaphylogeny resolves global patterns of mushroom evolution.</title>
        <authorList>
            <person name="Varga T."/>
            <person name="Krizsan K."/>
            <person name="Foldi C."/>
            <person name="Dima B."/>
            <person name="Sanchez-Garcia M."/>
            <person name="Sanchez-Ramirez S."/>
            <person name="Szollosi G.J."/>
            <person name="Szarkandi J.G."/>
            <person name="Papp V."/>
            <person name="Albert L."/>
            <person name="Andreopoulos W."/>
            <person name="Angelini C."/>
            <person name="Antonin V."/>
            <person name="Barry K.W."/>
            <person name="Bougher N.L."/>
            <person name="Buchanan P."/>
            <person name="Buyck B."/>
            <person name="Bense V."/>
            <person name="Catcheside P."/>
            <person name="Chovatia M."/>
            <person name="Cooper J."/>
            <person name="Damon W."/>
            <person name="Desjardin D."/>
            <person name="Finy P."/>
            <person name="Geml J."/>
            <person name="Haridas S."/>
            <person name="Hughes K."/>
            <person name="Justo A."/>
            <person name="Karasinski D."/>
            <person name="Kautmanova I."/>
            <person name="Kiss B."/>
            <person name="Kocsube S."/>
            <person name="Kotiranta H."/>
            <person name="LaButti K.M."/>
            <person name="Lechner B.E."/>
            <person name="Liimatainen K."/>
            <person name="Lipzen A."/>
            <person name="Lukacs Z."/>
            <person name="Mihaltcheva S."/>
            <person name="Morgado L.N."/>
            <person name="Niskanen T."/>
            <person name="Noordeloos M.E."/>
            <person name="Ohm R.A."/>
            <person name="Ortiz-Santana B."/>
            <person name="Ovrebo C."/>
            <person name="Racz N."/>
            <person name="Riley R."/>
            <person name="Savchenko A."/>
            <person name="Shiryaev A."/>
            <person name="Soop K."/>
            <person name="Spirin V."/>
            <person name="Szebenyi C."/>
            <person name="Tomsovsky M."/>
            <person name="Tulloss R.E."/>
            <person name="Uehling J."/>
            <person name="Grigoriev I.V."/>
            <person name="Vagvolgyi C."/>
            <person name="Papp T."/>
            <person name="Martin F.M."/>
            <person name="Miettinen O."/>
            <person name="Hibbett D.S."/>
            <person name="Nagy L.G."/>
        </authorList>
    </citation>
    <scope>NUCLEOTIDE SEQUENCE [LARGE SCALE GENOMIC DNA]</scope>
    <source>
        <strain evidence="2 3">FP101781</strain>
    </source>
</reference>
<feature type="region of interest" description="Disordered" evidence="1">
    <location>
        <begin position="200"/>
        <end position="243"/>
    </location>
</feature>
<evidence type="ECO:0000313" key="3">
    <source>
        <dbReference type="Proteomes" id="UP000298030"/>
    </source>
</evidence>
<protein>
    <submittedName>
        <fullName evidence="2">Uncharacterized protein</fullName>
    </submittedName>
</protein>
<gene>
    <name evidence="2" type="ORF">FA13DRAFT_182608</name>
</gene>
<dbReference type="STRING" id="71717.A0A4Y7TFW9"/>
<dbReference type="OrthoDB" id="3168838at2759"/>
<feature type="compositionally biased region" description="Basic residues" evidence="1">
    <location>
        <begin position="13"/>
        <end position="22"/>
    </location>
</feature>
<feature type="compositionally biased region" description="Basic and acidic residues" evidence="1">
    <location>
        <begin position="353"/>
        <end position="364"/>
    </location>
</feature>
<dbReference type="AlphaFoldDB" id="A0A4Y7TFW9"/>
<feature type="region of interest" description="Disordered" evidence="1">
    <location>
        <begin position="404"/>
        <end position="499"/>
    </location>
</feature>
<feature type="region of interest" description="Disordered" evidence="1">
    <location>
        <begin position="342"/>
        <end position="390"/>
    </location>
</feature>
<feature type="compositionally biased region" description="Polar residues" evidence="1">
    <location>
        <begin position="204"/>
        <end position="214"/>
    </location>
</feature>
<accession>A0A4Y7TFW9</accession>
<keyword evidence="3" id="KW-1185">Reference proteome</keyword>
<feature type="region of interest" description="Disordered" evidence="1">
    <location>
        <begin position="511"/>
        <end position="561"/>
    </location>
</feature>
<feature type="compositionally biased region" description="Polar residues" evidence="1">
    <location>
        <begin position="376"/>
        <end position="390"/>
    </location>
</feature>
<sequence>MGFLKRLFSLGARKHASKHKAAKTTDDIGGPLPHKRVHTVAGAPYSTSTPALQEAPQHEEDDSEAAVHRLLRSSSARYAVAHEVDYSDLPPMPHPINDVLSAYNAHPVQPQPTGFSTLHPSASTASLASVTPSITGGSYNVKVYRKQRLSAGPEEVLATEKKKEQEEAHLNANDSGALRLRSEPSIVSLVSLYDEQGRVPDEVFNNSNDDSAQPTPRPRKVLMPVKKGDEPVTGEGRAQCKRSGSTLRQLLGASTNGKPEDASEGDISWAERFLGEIDGLEGDASSSSARSSFALPTPSSAHGHALADVSIMTDMTVDNPTISSMDVNLSISTTASRIFEDSDTSFTDNQRTPLRDAALHHDPAKTPTNKPIGLSYKSSIGPGNTPQKRASQVFGFIKKRASKFTEKDERDLPDPPLSHLSTPSSGSSNRRNSGSGSSRDEREVSSQLTSRLSSESSSRESAASKTRSSIPVYAGENATPSRPKVSRPPSERIDAGGLESMSRMMMKKLSFNLGSRSSREVEEESQPESTQEEEEDATPPAIAVAVPQTPMRHHGAETEEERAVRILMTGPYEGYRHRAHPWHFTLRSTERDQLEPNPAWAEDAQLEETENELGR</sequence>
<dbReference type="Proteomes" id="UP000298030">
    <property type="component" value="Unassembled WGS sequence"/>
</dbReference>
<name>A0A4Y7TFW9_COPMI</name>
<feature type="compositionally biased region" description="Acidic residues" evidence="1">
    <location>
        <begin position="604"/>
        <end position="615"/>
    </location>
</feature>